<feature type="transmembrane region" description="Helical" evidence="1">
    <location>
        <begin position="41"/>
        <end position="64"/>
    </location>
</feature>
<reference evidence="2 3" key="1">
    <citation type="submission" date="2021-03" db="EMBL/GenBank/DDBJ databases">
        <title>novel species isolated from a fishpond in China.</title>
        <authorList>
            <person name="Lu H."/>
            <person name="Cai Z."/>
        </authorList>
    </citation>
    <scope>NUCLEOTIDE SEQUENCE [LARGE SCALE GENOMIC DNA]</scope>
    <source>
        <strain evidence="2 3">JCM 31546</strain>
    </source>
</reference>
<accession>A0ABS3BWN3</accession>
<feature type="transmembrane region" description="Helical" evidence="1">
    <location>
        <begin position="122"/>
        <end position="141"/>
    </location>
</feature>
<protein>
    <submittedName>
        <fullName evidence="2">DUF2214 family protein</fullName>
    </submittedName>
</protein>
<keyword evidence="1" id="KW-1133">Transmembrane helix</keyword>
<feature type="transmembrane region" description="Helical" evidence="1">
    <location>
        <begin position="6"/>
        <end position="29"/>
    </location>
</feature>
<comment type="caution">
    <text evidence="2">The sequence shown here is derived from an EMBL/GenBank/DDBJ whole genome shotgun (WGS) entry which is preliminary data.</text>
</comment>
<keyword evidence="3" id="KW-1185">Reference proteome</keyword>
<dbReference type="InterPro" id="IPR018706">
    <property type="entry name" value="DUF2214_membrane"/>
</dbReference>
<dbReference type="EMBL" id="JAFKCW010000007">
    <property type="protein sequence ID" value="MBN7803636.1"/>
    <property type="molecule type" value="Genomic_DNA"/>
</dbReference>
<keyword evidence="1" id="KW-0472">Membrane</keyword>
<proteinExistence type="predicted"/>
<organism evidence="2 3">
    <name type="scientific">Algoriphagus aestuariicola</name>
    <dbReference type="NCBI Taxonomy" id="1852016"/>
    <lineage>
        <taxon>Bacteria</taxon>
        <taxon>Pseudomonadati</taxon>
        <taxon>Bacteroidota</taxon>
        <taxon>Cytophagia</taxon>
        <taxon>Cytophagales</taxon>
        <taxon>Cyclobacteriaceae</taxon>
        <taxon>Algoriphagus</taxon>
    </lineage>
</organism>
<gene>
    <name evidence="2" type="ORF">J0A67_22415</name>
</gene>
<sequence length="146" mass="16273">MSTELLLRFFHFVSIFAIVGVLVSEHLLLKPRLSKKEIGQLAKIDGLYGFAVLTLLGAGLTLWLGGFGKPTEFYTENPVFHLKLTLFISIGLLSIYPTVFFLKNRKGNPQDIVDIPKAIFWLIRAELLLLFLIPILAGMMAKGIGL</sequence>
<evidence type="ECO:0000313" key="3">
    <source>
        <dbReference type="Proteomes" id="UP000664698"/>
    </source>
</evidence>
<dbReference type="RefSeq" id="WP_206571631.1">
    <property type="nucleotide sequence ID" value="NZ_JAFKCW010000007.1"/>
</dbReference>
<name>A0ABS3BWN3_9BACT</name>
<dbReference type="Pfam" id="PF09980">
    <property type="entry name" value="DUF2214"/>
    <property type="match status" value="1"/>
</dbReference>
<keyword evidence="1" id="KW-0812">Transmembrane</keyword>
<evidence type="ECO:0000256" key="1">
    <source>
        <dbReference type="SAM" id="Phobius"/>
    </source>
</evidence>
<feature type="transmembrane region" description="Helical" evidence="1">
    <location>
        <begin position="84"/>
        <end position="102"/>
    </location>
</feature>
<evidence type="ECO:0000313" key="2">
    <source>
        <dbReference type="EMBL" id="MBN7803636.1"/>
    </source>
</evidence>
<dbReference type="Proteomes" id="UP000664698">
    <property type="component" value="Unassembled WGS sequence"/>
</dbReference>